<dbReference type="KEGG" id="fuv:JR347_03025"/>
<dbReference type="SUPFAM" id="SSF53098">
    <property type="entry name" value="Ribonuclease H-like"/>
    <property type="match status" value="1"/>
</dbReference>
<dbReference type="AlphaFoldDB" id="A0A974WH93"/>
<dbReference type="GO" id="GO:0003676">
    <property type="term" value="F:nucleic acid binding"/>
    <property type="evidence" value="ECO:0007669"/>
    <property type="project" value="InterPro"/>
</dbReference>
<dbReference type="InterPro" id="IPR019288">
    <property type="entry name" value="3'-5'_exonuclease_PolB-like"/>
</dbReference>
<organism evidence="2 3">
    <name type="scientific">Fulvivirga lutea</name>
    <dbReference type="NCBI Taxonomy" id="2810512"/>
    <lineage>
        <taxon>Bacteria</taxon>
        <taxon>Pseudomonadati</taxon>
        <taxon>Bacteroidota</taxon>
        <taxon>Cytophagia</taxon>
        <taxon>Cytophagales</taxon>
        <taxon>Fulvivirgaceae</taxon>
        <taxon>Fulvivirga</taxon>
    </lineage>
</organism>
<name>A0A974WH93_9BACT</name>
<evidence type="ECO:0000313" key="3">
    <source>
        <dbReference type="Proteomes" id="UP000662783"/>
    </source>
</evidence>
<dbReference type="EMBL" id="CP070608">
    <property type="protein sequence ID" value="QSE98070.1"/>
    <property type="molecule type" value="Genomic_DNA"/>
</dbReference>
<accession>A0A974WH93</accession>
<dbReference type="Gene3D" id="3.30.420.10">
    <property type="entry name" value="Ribonuclease H-like superfamily/Ribonuclease H"/>
    <property type="match status" value="1"/>
</dbReference>
<protein>
    <submittedName>
        <fullName evidence="2">3'-5' exonuclease</fullName>
    </submittedName>
</protein>
<keyword evidence="2" id="KW-0269">Exonuclease</keyword>
<keyword evidence="2" id="KW-0378">Hydrolase</keyword>
<sequence>MNKQLKNILFLDIETVSQTFDYQKVDERLKKQWARKASFLKREEGVSDEDLYIERAGIFAEFGQIIVIGMAFFHMEGDELQLRTKAIKGDNEKELLEEFKGILSKMNSDLLLCAHNGKEFDFPYLSRRMLVNGIPLPDVLNLSGKKPWEVNHLDTMDMWKFGDWKHYTSLDLLAAIFGIESSKSDMDGSMVNAVYHEENGLDKIADYCIQDVIVTAQLYAKLRSVELGEFKILS</sequence>
<proteinExistence type="predicted"/>
<evidence type="ECO:0000259" key="1">
    <source>
        <dbReference type="Pfam" id="PF10108"/>
    </source>
</evidence>
<dbReference type="RefSeq" id="WP_205722578.1">
    <property type="nucleotide sequence ID" value="NZ_CP070608.1"/>
</dbReference>
<dbReference type="InterPro" id="IPR036397">
    <property type="entry name" value="RNaseH_sf"/>
</dbReference>
<dbReference type="InterPro" id="IPR012337">
    <property type="entry name" value="RNaseH-like_sf"/>
</dbReference>
<dbReference type="GO" id="GO:0004527">
    <property type="term" value="F:exonuclease activity"/>
    <property type="evidence" value="ECO:0007669"/>
    <property type="project" value="UniProtKB-KW"/>
</dbReference>
<dbReference type="Proteomes" id="UP000662783">
    <property type="component" value="Chromosome"/>
</dbReference>
<feature type="domain" description="Predicted 3'-5' exonuclease PolB-like" evidence="1">
    <location>
        <begin position="63"/>
        <end position="225"/>
    </location>
</feature>
<keyword evidence="3" id="KW-1185">Reference proteome</keyword>
<reference evidence="2" key="1">
    <citation type="submission" date="2021-02" db="EMBL/GenBank/DDBJ databases">
        <title>Fulvivirga sp. S481 isolated from sea water.</title>
        <authorList>
            <person name="Bae S.S."/>
            <person name="Baek K."/>
        </authorList>
    </citation>
    <scope>NUCLEOTIDE SEQUENCE</scope>
    <source>
        <strain evidence="2">S481</strain>
    </source>
</reference>
<dbReference type="CDD" id="cd05782">
    <property type="entry name" value="DNA_polB_like1_exo"/>
    <property type="match status" value="1"/>
</dbReference>
<gene>
    <name evidence="2" type="ORF">JR347_03025</name>
</gene>
<evidence type="ECO:0000313" key="2">
    <source>
        <dbReference type="EMBL" id="QSE98070.1"/>
    </source>
</evidence>
<keyword evidence="2" id="KW-0540">Nuclease</keyword>
<dbReference type="Pfam" id="PF10108">
    <property type="entry name" value="DNA_pol_B_exo2"/>
    <property type="match status" value="1"/>
</dbReference>